<feature type="transmembrane region" description="Helical" evidence="2">
    <location>
        <begin position="18"/>
        <end position="35"/>
    </location>
</feature>
<evidence type="ECO:0000313" key="3">
    <source>
        <dbReference type="EMBL" id="SEG13592.1"/>
    </source>
</evidence>
<dbReference type="AlphaFoldDB" id="A0A1H5XPG9"/>
<organism evidence="3 4">
    <name type="scientific">Actinacidiphila yanglinensis</name>
    <dbReference type="NCBI Taxonomy" id="310779"/>
    <lineage>
        <taxon>Bacteria</taxon>
        <taxon>Bacillati</taxon>
        <taxon>Actinomycetota</taxon>
        <taxon>Actinomycetes</taxon>
        <taxon>Kitasatosporales</taxon>
        <taxon>Streptomycetaceae</taxon>
        <taxon>Actinacidiphila</taxon>
    </lineage>
</organism>
<reference evidence="3 4" key="1">
    <citation type="submission" date="2016-10" db="EMBL/GenBank/DDBJ databases">
        <authorList>
            <person name="de Groot N.N."/>
        </authorList>
    </citation>
    <scope>NUCLEOTIDE SEQUENCE [LARGE SCALE GENOMIC DNA]</scope>
    <source>
        <strain evidence="3 4">CGMCC 4.2023</strain>
    </source>
</reference>
<name>A0A1H5XPG9_9ACTN</name>
<keyword evidence="4" id="KW-1185">Reference proteome</keyword>
<gene>
    <name evidence="3" type="ORF">SAMN05216223_103354</name>
</gene>
<proteinExistence type="predicted"/>
<evidence type="ECO:0000256" key="2">
    <source>
        <dbReference type="SAM" id="Phobius"/>
    </source>
</evidence>
<dbReference type="EMBL" id="FNVU01000003">
    <property type="protein sequence ID" value="SEG13592.1"/>
    <property type="molecule type" value="Genomic_DNA"/>
</dbReference>
<keyword evidence="2" id="KW-0812">Transmembrane</keyword>
<protein>
    <submittedName>
        <fullName evidence="3">Uncharacterized protein</fullName>
    </submittedName>
</protein>
<keyword evidence="2" id="KW-0472">Membrane</keyword>
<feature type="transmembrane region" description="Helical" evidence="2">
    <location>
        <begin position="55"/>
        <end position="74"/>
    </location>
</feature>
<feature type="compositionally biased region" description="Low complexity" evidence="1">
    <location>
        <begin position="100"/>
        <end position="120"/>
    </location>
</feature>
<evidence type="ECO:0000256" key="1">
    <source>
        <dbReference type="SAM" id="MobiDB-lite"/>
    </source>
</evidence>
<keyword evidence="2" id="KW-1133">Transmembrane helix</keyword>
<evidence type="ECO:0000313" key="4">
    <source>
        <dbReference type="Proteomes" id="UP000236754"/>
    </source>
</evidence>
<dbReference type="Proteomes" id="UP000236754">
    <property type="component" value="Unassembled WGS sequence"/>
</dbReference>
<sequence length="133" mass="14902">MAERQYLGRGTNTSWEKFWYVLGCIYFGAYYFAKVPAKKALSEYGLVELTGAEQFWYVMQCIFFGAGYFSKVIFKRALSEVRDPNAAFQVNQPAQIGYQQQGYQAPAPGYGYPQQGGAQPPQQPGQGYGYPSA</sequence>
<accession>A0A1H5XPG9</accession>
<feature type="region of interest" description="Disordered" evidence="1">
    <location>
        <begin position="100"/>
        <end position="133"/>
    </location>
</feature>
<dbReference type="RefSeq" id="WP_103885098.1">
    <property type="nucleotide sequence ID" value="NZ_FNVU01000003.1"/>
</dbReference>
<dbReference type="OrthoDB" id="4237215at2"/>